<evidence type="ECO:0000313" key="4">
    <source>
        <dbReference type="Proteomes" id="UP000248857"/>
    </source>
</evidence>
<reference evidence="3 4" key="1">
    <citation type="journal article" date="2018" name="Sci. Rep.">
        <title>A novel species of the marine cyanobacterium Acaryochloris with a unique pigment content and lifestyle.</title>
        <authorList>
            <person name="Partensky F."/>
            <person name="Six C."/>
            <person name="Ratin M."/>
            <person name="Garczarek L."/>
            <person name="Vaulot D."/>
            <person name="Probert I."/>
            <person name="Calteau A."/>
            <person name="Gourvil P."/>
            <person name="Marie D."/>
            <person name="Grebert T."/>
            <person name="Bouchier C."/>
            <person name="Le Panse S."/>
            <person name="Gachenot M."/>
            <person name="Rodriguez F."/>
            <person name="Garrido J.L."/>
        </authorList>
    </citation>
    <scope>NUCLEOTIDE SEQUENCE [LARGE SCALE GENOMIC DNA]</scope>
    <source>
        <strain evidence="3 4">RCC1774</strain>
    </source>
</reference>
<dbReference type="CDD" id="cd05121">
    <property type="entry name" value="ABC1_ADCK3-like"/>
    <property type="match status" value="1"/>
</dbReference>
<proteinExistence type="inferred from homology"/>
<dbReference type="Proteomes" id="UP000248857">
    <property type="component" value="Unassembled WGS sequence"/>
</dbReference>
<dbReference type="AlphaFoldDB" id="A0A2W1JSX2"/>
<feature type="domain" description="Protein kinase" evidence="2">
    <location>
        <begin position="165"/>
        <end position="493"/>
    </location>
</feature>
<dbReference type="SUPFAM" id="SSF56112">
    <property type="entry name" value="Protein kinase-like (PK-like)"/>
    <property type="match status" value="1"/>
</dbReference>
<protein>
    <recommendedName>
        <fullName evidence="2">Protein kinase domain-containing protein</fullName>
    </recommendedName>
</protein>
<dbReference type="PANTHER" id="PTHR10566:SF128">
    <property type="entry name" value="UBIB DOMAIN CONTAINING KINASE"/>
    <property type="match status" value="1"/>
</dbReference>
<dbReference type="InterPro" id="IPR000719">
    <property type="entry name" value="Prot_kinase_dom"/>
</dbReference>
<dbReference type="GO" id="GO:0004672">
    <property type="term" value="F:protein kinase activity"/>
    <property type="evidence" value="ECO:0007669"/>
    <property type="project" value="InterPro"/>
</dbReference>
<dbReference type="OrthoDB" id="438485at2"/>
<dbReference type="InterPro" id="IPR011009">
    <property type="entry name" value="Kinase-like_dom_sf"/>
</dbReference>
<evidence type="ECO:0000256" key="1">
    <source>
        <dbReference type="ARBA" id="ARBA00009670"/>
    </source>
</evidence>
<dbReference type="InterPro" id="IPR004147">
    <property type="entry name" value="ABC1_dom"/>
</dbReference>
<dbReference type="EMBL" id="PQWO01000004">
    <property type="protein sequence ID" value="PZD73712.1"/>
    <property type="molecule type" value="Genomic_DNA"/>
</dbReference>
<evidence type="ECO:0000313" key="3">
    <source>
        <dbReference type="EMBL" id="PZD73712.1"/>
    </source>
</evidence>
<comment type="caution">
    <text evidence="3">The sequence shown here is derived from an EMBL/GenBank/DDBJ whole genome shotgun (WGS) entry which is preliminary data.</text>
</comment>
<dbReference type="GO" id="GO:0005524">
    <property type="term" value="F:ATP binding"/>
    <property type="evidence" value="ECO:0007669"/>
    <property type="project" value="InterPro"/>
</dbReference>
<dbReference type="PROSITE" id="PS50011">
    <property type="entry name" value="PROTEIN_KINASE_DOM"/>
    <property type="match status" value="1"/>
</dbReference>
<organism evidence="3 4">
    <name type="scientific">Acaryochloris thomasi RCC1774</name>
    <dbReference type="NCBI Taxonomy" id="1764569"/>
    <lineage>
        <taxon>Bacteria</taxon>
        <taxon>Bacillati</taxon>
        <taxon>Cyanobacteriota</taxon>
        <taxon>Cyanophyceae</taxon>
        <taxon>Acaryochloridales</taxon>
        <taxon>Acaryochloridaceae</taxon>
        <taxon>Acaryochloris</taxon>
        <taxon>Acaryochloris thomasi</taxon>
    </lineage>
</organism>
<dbReference type="PANTHER" id="PTHR10566">
    <property type="entry name" value="CHAPERONE-ACTIVITY OF BC1 COMPLEX CABC1 -RELATED"/>
    <property type="match status" value="1"/>
</dbReference>
<dbReference type="Pfam" id="PF03109">
    <property type="entry name" value="ABC1"/>
    <property type="match status" value="1"/>
</dbReference>
<dbReference type="RefSeq" id="WP_110985727.1">
    <property type="nucleotide sequence ID" value="NZ_CAWNWM010000004.1"/>
</dbReference>
<accession>A0A2W1JSX2</accession>
<dbReference type="InterPro" id="IPR050154">
    <property type="entry name" value="UbiB_kinase"/>
</dbReference>
<sequence>MTLASKSIASPSTSAYTSAGALVWPATEPSKSAQPIVKRPSGPRYDPAQIQQQYRGQYVKVARRWWLITSSFARLQLNRWWDQRAGLSPKQQRKRAVQLREMLTELGPAFIKIGQALSTRPDILPPVYLEELSRLQDQIPPFDNQIAFRFIEEGLGQPPHELFAELSPDPIAAASLGQVYKGRLRSGEQVAVKVQRPGLAEQIALDIYLLRSLATWAQKQFNPRSDLVAILDEFAGRLFEEMDYVQEGHNAEHFAELYGYLPEIHVPTIHWEYTSRRVLTMEWIDGTKLTQPEKILAQGIDARHLIDVGVQCSLRQLLEHGFFHADPHPGNLLATPDGKLAYLDFGMMSEIRVDQRYGLINAIVHIVNREFEALAHDYVRLGFLTPDTDLAPIVPALGVVFNNALGASVAELNIQSIFDDLSELMYEYPFQVPSYYALIVRSLLTMEGIAIGVDEEFKVLSAAYPYVAKRILTDPAPELRQSLIDLLFKEEEFRWNRLENLLRNAQNNYDYDLNGSLDQALDFLFSERGEFMRDRIAQELVNGLDNLGQTALHTALAPLRSLTEKADHSMPSSTSTPPDFSETLAQMQRIMGLLQETQSFDPFQLVPAIAAILVRPETHRLGQQVANGLAQKLAARVIRDVLLANEPQGSAISVSRHR</sequence>
<gene>
    <name evidence="3" type="primary">ubiB_3</name>
    <name evidence="3" type="ORF">C1752_01775</name>
</gene>
<comment type="similarity">
    <text evidence="1">Belongs to the protein kinase superfamily. ADCK protein kinase family.</text>
</comment>
<dbReference type="Gene3D" id="1.10.510.10">
    <property type="entry name" value="Transferase(Phosphotransferase) domain 1"/>
    <property type="match status" value="1"/>
</dbReference>
<keyword evidence="3" id="KW-0808">Transferase</keyword>
<keyword evidence="4" id="KW-1185">Reference proteome</keyword>
<evidence type="ECO:0000259" key="2">
    <source>
        <dbReference type="PROSITE" id="PS50011"/>
    </source>
</evidence>
<name>A0A2W1JSX2_9CYAN</name>